<reference evidence="1" key="1">
    <citation type="journal article" date="2014" name="Front. Microbiol.">
        <title>High frequency of phylogenetically diverse reductive dehalogenase-homologous genes in deep subseafloor sedimentary metagenomes.</title>
        <authorList>
            <person name="Kawai M."/>
            <person name="Futagami T."/>
            <person name="Toyoda A."/>
            <person name="Takaki Y."/>
            <person name="Nishi S."/>
            <person name="Hori S."/>
            <person name="Arai W."/>
            <person name="Tsubouchi T."/>
            <person name="Morono Y."/>
            <person name="Uchiyama I."/>
            <person name="Ito T."/>
            <person name="Fujiyama A."/>
            <person name="Inagaki F."/>
            <person name="Takami H."/>
        </authorList>
    </citation>
    <scope>NUCLEOTIDE SEQUENCE</scope>
    <source>
        <strain evidence="1">Expedition CK06-06</strain>
    </source>
</reference>
<dbReference type="EMBL" id="BART01029621">
    <property type="protein sequence ID" value="GAH08901.1"/>
    <property type="molecule type" value="Genomic_DNA"/>
</dbReference>
<gene>
    <name evidence="1" type="ORF">S01H4_51926</name>
</gene>
<accession>X1CKH9</accession>
<organism evidence="1">
    <name type="scientific">marine sediment metagenome</name>
    <dbReference type="NCBI Taxonomy" id="412755"/>
    <lineage>
        <taxon>unclassified sequences</taxon>
        <taxon>metagenomes</taxon>
        <taxon>ecological metagenomes</taxon>
    </lineage>
</organism>
<proteinExistence type="predicted"/>
<name>X1CKH9_9ZZZZ</name>
<protein>
    <submittedName>
        <fullName evidence="1">Uncharacterized protein</fullName>
    </submittedName>
</protein>
<dbReference type="AlphaFoldDB" id="X1CKH9"/>
<evidence type="ECO:0000313" key="1">
    <source>
        <dbReference type="EMBL" id="GAH08901.1"/>
    </source>
</evidence>
<comment type="caution">
    <text evidence="1">The sequence shown here is derived from an EMBL/GenBank/DDBJ whole genome shotgun (WGS) entry which is preliminary data.</text>
</comment>
<sequence length="63" mass="7401">MGCFHSKINNPSDRQEYLKSLLNEYYTVEQVFEFIWIFGWNTYYNAGSKVYNYSTNLSAGIGQ</sequence>